<comment type="function">
    <text evidence="6">Involved in salt tolerance by producing GG-phosphate from ADP-glucose and glycerol-3-phosphate (G3P), an intermediate in the synthesis of the osmolyte glucosylglycerol (GG).</text>
</comment>
<dbReference type="InterPro" id="IPR023214">
    <property type="entry name" value="HAD_sf"/>
</dbReference>
<dbReference type="GO" id="GO:0003825">
    <property type="term" value="F:alpha,alpha-trehalose-phosphate synthase (UDP-forming) activity"/>
    <property type="evidence" value="ECO:0007669"/>
    <property type="project" value="TreeGrafter"/>
</dbReference>
<dbReference type="AlphaFoldDB" id="A0A1G6KXX2"/>
<dbReference type="PANTHER" id="PTHR10788">
    <property type="entry name" value="TREHALOSE-6-PHOSPHATE SYNTHASE"/>
    <property type="match status" value="1"/>
</dbReference>
<dbReference type="NCBIfam" id="TIGR00685">
    <property type="entry name" value="T6PP"/>
    <property type="match status" value="1"/>
</dbReference>
<dbReference type="NCBIfam" id="NF011071">
    <property type="entry name" value="PRK14501.1"/>
    <property type="match status" value="1"/>
</dbReference>
<dbReference type="RefSeq" id="WP_092128195.1">
    <property type="nucleotide sequence ID" value="NZ_FMYU01000004.1"/>
</dbReference>
<keyword evidence="3" id="KW-0328">Glycosyltransferase</keyword>
<proteinExistence type="inferred from homology"/>
<comment type="pathway">
    <text evidence="7">Glycan metabolism; glucosylglycerol biosynthesis.</text>
</comment>
<evidence type="ECO:0000256" key="6">
    <source>
        <dbReference type="ARBA" id="ARBA00055920"/>
    </source>
</evidence>
<evidence type="ECO:0000256" key="7">
    <source>
        <dbReference type="ARBA" id="ARBA00060702"/>
    </source>
</evidence>
<dbReference type="GO" id="GO:0033828">
    <property type="term" value="F:glucosylglycerol-phosphate synthase activity"/>
    <property type="evidence" value="ECO:0007669"/>
    <property type="project" value="UniProtKB-EC"/>
</dbReference>
<evidence type="ECO:0000313" key="11">
    <source>
        <dbReference type="EMBL" id="SDC35763.1"/>
    </source>
</evidence>
<evidence type="ECO:0000256" key="10">
    <source>
        <dbReference type="ARBA" id="ARBA00080497"/>
    </source>
</evidence>
<dbReference type="Gene3D" id="3.40.50.2000">
    <property type="entry name" value="Glycogen Phosphorylase B"/>
    <property type="match status" value="2"/>
</dbReference>
<sequence length="733" mass="84486">MRIVIVSNRLPVSITKDKKNNNKFQKSAGGLATSIGAYTEKITELSYTWVGWPGIGTTIKSEQDEITDSLQNIHCYPVFLTEKEMDKFYLGFCNRTIWPLFHYFPTIASFKKEYYNMYKSVNLKFAKALSNIINENEDIIWVHDYHLMLLPSLLRQSYPTLAIGFFLHIPFPAYEVFQLLPSQWRIEIIEGLLGADLIGFHTHEYTDNFLRATLRFAGLENHLGVINNKGRLVKVGTHPISIDYLKFSKTAKSPSVISKTQEIKNQFKNKKILFSVDRLDYTKGILNRLLGFEYFLDKYPAWRESITLIIVVVPSRIGVFHYQQMKKQIDETIGRINGKFSTVEWTPIVYKFGSLDFENLVSFYSASDIMLVTPLRDGMNLVAKEFIASKQEKNGVLILSEMAGSAKELLEALIINPNSIEEIGEAIKKALDMSKEEQSQRIEKMQERISRYNVFRWVSDYLNELNKTTLLQKQMESQFINQSIENQIISEYAKSKKRLIMLDYDGTLIDFVNSPKEAVPTKELIHLIHRLTQENNTIVIVSGRDKDTLQQWFENLNIAIVAEHGAFYKYPNSNWKLYQNNIDKSWKNAIINILKLYSDRLPGSFIENKTFSIVFHYRNTDPQTQSTFIPELNGHLQNFVANTNLKVHKGNKILEIKPANIGKHCVAEIFNLKSYDFMLAIGDDYTDEDMFKALPENAITIKVGEISTLAKYNIKSPQHVIKLLEKLINTTVS</sequence>
<dbReference type="CDD" id="cd03788">
    <property type="entry name" value="GT20_TPS"/>
    <property type="match status" value="1"/>
</dbReference>
<organism evidence="11 12">
    <name type="scientific">Desulfurella multipotens</name>
    <dbReference type="NCBI Taxonomy" id="79269"/>
    <lineage>
        <taxon>Bacteria</taxon>
        <taxon>Pseudomonadati</taxon>
        <taxon>Campylobacterota</taxon>
        <taxon>Desulfurellia</taxon>
        <taxon>Desulfurellales</taxon>
        <taxon>Desulfurellaceae</taxon>
        <taxon>Desulfurella</taxon>
    </lineage>
</organism>
<evidence type="ECO:0000256" key="9">
    <source>
        <dbReference type="ARBA" id="ARBA00069974"/>
    </source>
</evidence>
<dbReference type="NCBIfam" id="TIGR01484">
    <property type="entry name" value="HAD-SF-IIB"/>
    <property type="match status" value="1"/>
</dbReference>
<comment type="similarity">
    <text evidence="2">Belongs to the glycosyltransferase 20 family.</text>
</comment>
<dbReference type="InterPro" id="IPR036412">
    <property type="entry name" value="HAD-like_sf"/>
</dbReference>
<evidence type="ECO:0000256" key="2">
    <source>
        <dbReference type="ARBA" id="ARBA00008799"/>
    </source>
</evidence>
<name>A0A1G6KXX2_9BACT</name>
<evidence type="ECO:0000256" key="4">
    <source>
        <dbReference type="ARBA" id="ARBA00022679"/>
    </source>
</evidence>
<dbReference type="GO" id="GO:0005992">
    <property type="term" value="P:trehalose biosynthetic process"/>
    <property type="evidence" value="ECO:0007669"/>
    <property type="project" value="InterPro"/>
</dbReference>
<dbReference type="GO" id="GO:0004805">
    <property type="term" value="F:trehalose-phosphatase activity"/>
    <property type="evidence" value="ECO:0007669"/>
    <property type="project" value="TreeGrafter"/>
</dbReference>
<dbReference type="Pfam" id="PF00982">
    <property type="entry name" value="Glyco_transf_20"/>
    <property type="match status" value="1"/>
</dbReference>
<dbReference type="Pfam" id="PF02358">
    <property type="entry name" value="Trehalose_PPase"/>
    <property type="match status" value="1"/>
</dbReference>
<reference evidence="12" key="1">
    <citation type="submission" date="2016-10" db="EMBL/GenBank/DDBJ databases">
        <authorList>
            <person name="Varghese N."/>
            <person name="Submissions S."/>
        </authorList>
    </citation>
    <scope>NUCLEOTIDE SEQUENCE [LARGE SCALE GENOMIC DNA]</scope>
    <source>
        <strain evidence="12">DSM 8415</strain>
    </source>
</reference>
<keyword evidence="12" id="KW-1185">Reference proteome</keyword>
<evidence type="ECO:0000313" key="12">
    <source>
        <dbReference type="Proteomes" id="UP000199411"/>
    </source>
</evidence>
<evidence type="ECO:0000256" key="3">
    <source>
        <dbReference type="ARBA" id="ARBA00022676"/>
    </source>
</evidence>
<dbReference type="FunFam" id="3.40.50.2000:FF:000010">
    <property type="entry name" value="Alpha,alpha-trehalose-phosphate synthase"/>
    <property type="match status" value="1"/>
</dbReference>
<dbReference type="EMBL" id="FMYU01000004">
    <property type="protein sequence ID" value="SDC35763.1"/>
    <property type="molecule type" value="Genomic_DNA"/>
</dbReference>
<keyword evidence="4" id="KW-0808">Transferase</keyword>
<protein>
    <recommendedName>
        <fullName evidence="9">Glucosylglycerol-phosphate synthase</fullName>
        <ecNumber evidence="8">2.4.1.213</ecNumber>
    </recommendedName>
    <alternativeName>
        <fullName evidence="10">Glucosyl-glycerol-phosphate synthase</fullName>
    </alternativeName>
</protein>
<evidence type="ECO:0000256" key="5">
    <source>
        <dbReference type="ARBA" id="ARBA00052754"/>
    </source>
</evidence>
<dbReference type="PANTHER" id="PTHR10788:SF106">
    <property type="entry name" value="BCDNA.GH08860"/>
    <property type="match status" value="1"/>
</dbReference>
<comment type="similarity">
    <text evidence="1">In the C-terminal section; belongs to the trehalose phosphatase family.</text>
</comment>
<dbReference type="InterPro" id="IPR001830">
    <property type="entry name" value="Glyco_trans_20"/>
</dbReference>
<gene>
    <name evidence="11" type="ORF">SAMN05660835_00720</name>
</gene>
<evidence type="ECO:0000256" key="8">
    <source>
        <dbReference type="ARBA" id="ARBA00066821"/>
    </source>
</evidence>
<dbReference type="SUPFAM" id="SSF56784">
    <property type="entry name" value="HAD-like"/>
    <property type="match status" value="1"/>
</dbReference>
<dbReference type="GO" id="GO:0005829">
    <property type="term" value="C:cytosol"/>
    <property type="evidence" value="ECO:0007669"/>
    <property type="project" value="TreeGrafter"/>
</dbReference>
<evidence type="ECO:0000256" key="1">
    <source>
        <dbReference type="ARBA" id="ARBA00006330"/>
    </source>
</evidence>
<dbReference type="Gene3D" id="3.40.50.1000">
    <property type="entry name" value="HAD superfamily/HAD-like"/>
    <property type="match status" value="1"/>
</dbReference>
<dbReference type="SUPFAM" id="SSF53756">
    <property type="entry name" value="UDP-Glycosyltransferase/glycogen phosphorylase"/>
    <property type="match status" value="1"/>
</dbReference>
<comment type="catalytic activity">
    <reaction evidence="5">
        <text>ADP-alpha-D-glucose + sn-glycerol 3-phosphate = 2-O-(alpha-D-glucopyranosyl)-sn-glycerol 3-phosphate + ADP + H(+)</text>
        <dbReference type="Rhea" id="RHEA:12881"/>
        <dbReference type="ChEBI" id="CHEBI:15378"/>
        <dbReference type="ChEBI" id="CHEBI:57498"/>
        <dbReference type="ChEBI" id="CHEBI:57597"/>
        <dbReference type="ChEBI" id="CHEBI:87089"/>
        <dbReference type="ChEBI" id="CHEBI:456216"/>
        <dbReference type="EC" id="2.4.1.213"/>
    </reaction>
</comment>
<dbReference type="CDD" id="cd01627">
    <property type="entry name" value="HAD_TPP"/>
    <property type="match status" value="1"/>
</dbReference>
<dbReference type="InterPro" id="IPR003337">
    <property type="entry name" value="Trehalose_PPase"/>
</dbReference>
<dbReference type="InterPro" id="IPR006379">
    <property type="entry name" value="HAD-SF_hydro_IIB"/>
</dbReference>
<accession>A0A1G6KXX2</accession>
<dbReference type="Gene3D" id="3.30.70.1020">
    <property type="entry name" value="Trehalose-6-phosphate phosphatase related protein, domain 2"/>
    <property type="match status" value="1"/>
</dbReference>
<dbReference type="OrthoDB" id="9815690at2"/>
<dbReference type="EC" id="2.4.1.213" evidence="8"/>
<dbReference type="Proteomes" id="UP000199411">
    <property type="component" value="Unassembled WGS sequence"/>
</dbReference>